<dbReference type="Pfam" id="PF00887">
    <property type="entry name" value="ACBP"/>
    <property type="match status" value="1"/>
</dbReference>
<dbReference type="PROSITE" id="PS51228">
    <property type="entry name" value="ACB_2"/>
    <property type="match status" value="1"/>
</dbReference>
<dbReference type="Gene3D" id="1.20.80.10">
    <property type="match status" value="1"/>
</dbReference>
<dbReference type="OrthoDB" id="346910at2759"/>
<comment type="similarity">
    <text evidence="1">Belongs to the ACBP family.</text>
</comment>
<dbReference type="InterPro" id="IPR014352">
    <property type="entry name" value="FERM/acyl-CoA-bd_prot_sf"/>
</dbReference>
<protein>
    <recommendedName>
        <fullName evidence="3">ACB domain-containing protein</fullName>
    </recommendedName>
</protein>
<dbReference type="PANTHER" id="PTHR23310:SF62">
    <property type="entry name" value="ACYL-COA BINDING PROTEIN 1, ISOFORM A"/>
    <property type="match status" value="1"/>
</dbReference>
<dbReference type="GO" id="GO:0006631">
    <property type="term" value="P:fatty acid metabolic process"/>
    <property type="evidence" value="ECO:0007669"/>
    <property type="project" value="TreeGrafter"/>
</dbReference>
<accession>A0A177AHQ4</accession>
<evidence type="ECO:0000256" key="1">
    <source>
        <dbReference type="ARBA" id="ARBA00005567"/>
    </source>
</evidence>
<feature type="domain" description="ACB" evidence="3">
    <location>
        <begin position="6"/>
        <end position="95"/>
    </location>
</feature>
<dbReference type="InterPro" id="IPR000582">
    <property type="entry name" value="Acyl-CoA-binding_protein"/>
</dbReference>
<dbReference type="GeneID" id="36285138"/>
<dbReference type="SUPFAM" id="SSF47027">
    <property type="entry name" value="Acyl-CoA binding protein"/>
    <property type="match status" value="1"/>
</dbReference>
<dbReference type="RefSeq" id="XP_024326909.1">
    <property type="nucleotide sequence ID" value="XM_024465722.1"/>
</dbReference>
<sequence>MSGVTLSPAFNQAVMDSKKLVNKPTKDHLLEMYGLFKQATQDPPIEKSEAPGAFDLKGKAKKRAWQKVVDKGVTPEQAQEQYIALIEQLKATYEFDESKVPEAVGGQ</sequence>
<dbReference type="InterPro" id="IPR035984">
    <property type="entry name" value="Acyl-CoA-binding_sf"/>
</dbReference>
<dbReference type="Proteomes" id="UP000077154">
    <property type="component" value="Unassembled WGS sequence"/>
</dbReference>
<dbReference type="AlphaFoldDB" id="A0A177AHQ4"/>
<dbReference type="VEuPathDB" id="FungiDB:GMDG_01434"/>
<name>A0A177AHQ4_9PEZI</name>
<proteinExistence type="inferred from homology"/>
<evidence type="ECO:0000259" key="3">
    <source>
        <dbReference type="PROSITE" id="PS51228"/>
    </source>
</evidence>
<organism evidence="4">
    <name type="scientific">Pseudogymnoascus destructans</name>
    <dbReference type="NCBI Taxonomy" id="655981"/>
    <lineage>
        <taxon>Eukaryota</taxon>
        <taxon>Fungi</taxon>
        <taxon>Dikarya</taxon>
        <taxon>Ascomycota</taxon>
        <taxon>Pezizomycotina</taxon>
        <taxon>Leotiomycetes</taxon>
        <taxon>Thelebolales</taxon>
        <taxon>Thelebolaceae</taxon>
        <taxon>Pseudogymnoascus</taxon>
    </lineage>
</organism>
<reference evidence="4" key="1">
    <citation type="submission" date="2016-03" db="EMBL/GenBank/DDBJ databases">
        <title>Updated assembly of Pseudogymnoascus destructans, the fungus causing white-nose syndrome of bats.</title>
        <authorList>
            <person name="Palmer J.M."/>
            <person name="Drees K.P."/>
            <person name="Foster J.T."/>
            <person name="Lindner D.L."/>
        </authorList>
    </citation>
    <scope>NUCLEOTIDE SEQUENCE [LARGE SCALE GENOMIC DNA]</scope>
    <source>
        <strain evidence="4">20631-21</strain>
    </source>
</reference>
<dbReference type="EMBL" id="KV441389">
    <property type="protein sequence ID" value="OAF61635.1"/>
    <property type="molecule type" value="Genomic_DNA"/>
</dbReference>
<gene>
    <name evidence="4" type="ORF">VC83_02052</name>
</gene>
<evidence type="ECO:0000256" key="2">
    <source>
        <dbReference type="ARBA" id="ARBA00023121"/>
    </source>
</evidence>
<dbReference type="PANTHER" id="PTHR23310">
    <property type="entry name" value="ACYL-COA-BINDING PROTEIN, ACBP"/>
    <property type="match status" value="1"/>
</dbReference>
<keyword evidence="2" id="KW-0446">Lipid-binding</keyword>
<dbReference type="GO" id="GO:0000062">
    <property type="term" value="F:fatty-acyl-CoA binding"/>
    <property type="evidence" value="ECO:0007669"/>
    <property type="project" value="InterPro"/>
</dbReference>
<dbReference type="eggNOG" id="KOG0817">
    <property type="taxonomic scope" value="Eukaryota"/>
</dbReference>
<evidence type="ECO:0000313" key="4">
    <source>
        <dbReference type="EMBL" id="OAF61635.1"/>
    </source>
</evidence>